<name>A0A2P5K6L1_9BURK</name>
<proteinExistence type="predicted"/>
<evidence type="ECO:0000313" key="2">
    <source>
        <dbReference type="Proteomes" id="UP000243096"/>
    </source>
</evidence>
<dbReference type="InterPro" id="IPR037217">
    <property type="entry name" value="Trp/Indoleamine_2_3_dOase-like"/>
</dbReference>
<evidence type="ECO:0000313" key="1">
    <source>
        <dbReference type="EMBL" id="PPB80681.1"/>
    </source>
</evidence>
<organism evidence="1 2">
    <name type="scientific">Mycetohabitans endofungorum</name>
    <dbReference type="NCBI Taxonomy" id="417203"/>
    <lineage>
        <taxon>Bacteria</taxon>
        <taxon>Pseudomonadati</taxon>
        <taxon>Pseudomonadota</taxon>
        <taxon>Betaproteobacteria</taxon>
        <taxon>Burkholderiales</taxon>
        <taxon>Burkholderiaceae</taxon>
        <taxon>Mycetohabitans</taxon>
    </lineage>
</organism>
<dbReference type="RefSeq" id="WP_146064106.1">
    <property type="nucleotide sequence ID" value="NZ_CP062179.1"/>
</dbReference>
<dbReference type="Gene3D" id="1.20.58.480">
    <property type="match status" value="1"/>
</dbReference>
<accession>A0A2P5K6L1</accession>
<dbReference type="AlphaFoldDB" id="A0A2P5K6L1"/>
<sequence>METGNLVENASVREILDEIKAFNESESSLPRTDLDARRKLYAQSLDDKDIVERVQAFKTYPEIDGAAVLASYDLLHGISYLEKAVDQAPQSIPYAAAIVAIYRGAEVCLHNLAVLSERMVQDLDCERYGQASVKAKWSACFQDTLVQLSQALVEMDDGSLDGEHLSLSVSEGLTAYRHSVGLLHHFMRTHGMESDSDIATKDIDDPKRYVYFSEYINRNTELIWLSIFNDARLPGVFRLPGQDDAAFYRQVVRDDDIRSAVDSVDLKSSTYLMQFRAYHQISEILTQVVNQLGCSCITLMLDNDEANGKNISAAIDICHRLLMVVNDNIKPILRTLSPKAYSDIRPALGITSGSHSANLRKGLFGTVYPLLVRAFRLRLSGLNEDIARDDDAMLKLAMALINSQRDGWQVRVMRGLIYLHHHVRLWRDEHIQFIKTQIGVAPEEEEPTSSISGSINAAASAHRFREVHQRDPIAPLYLAVRGRPFPAPLPLLTEGGFDEYMAHRTASAVKTMYVDVQQRAQKRRKKHRTH</sequence>
<dbReference type="EMBL" id="PRDW01000029">
    <property type="protein sequence ID" value="PPB80681.1"/>
    <property type="molecule type" value="Genomic_DNA"/>
</dbReference>
<dbReference type="SUPFAM" id="SSF140959">
    <property type="entry name" value="Indolic compounds 2,3-dioxygenase-like"/>
    <property type="match status" value="1"/>
</dbReference>
<dbReference type="GO" id="GO:0019441">
    <property type="term" value="P:L-tryptophan catabolic process to kynurenine"/>
    <property type="evidence" value="ECO:0007669"/>
    <property type="project" value="InterPro"/>
</dbReference>
<dbReference type="GO" id="GO:0046872">
    <property type="term" value="F:metal ion binding"/>
    <property type="evidence" value="ECO:0007669"/>
    <property type="project" value="InterPro"/>
</dbReference>
<dbReference type="SMR" id="A0A2P5K6L1"/>
<dbReference type="OrthoDB" id="9776847at2"/>
<protein>
    <submittedName>
        <fullName evidence="1">Uncharacterized protein</fullName>
    </submittedName>
</protein>
<reference evidence="1 2" key="1">
    <citation type="submission" date="2018-01" db="EMBL/GenBank/DDBJ databases">
        <title>Genomic Encyclopedia of Type Strains, Phase III (KMG-III): the genomes of soil and plant-associated and newly described type strains.</title>
        <authorList>
            <person name="Whitman W."/>
        </authorList>
    </citation>
    <scope>NUCLEOTIDE SEQUENCE [LARGE SCALE GENOMIC DNA]</scope>
    <source>
        <strain evidence="1 2">HKI456</strain>
    </source>
</reference>
<dbReference type="GO" id="GO:0020037">
    <property type="term" value="F:heme binding"/>
    <property type="evidence" value="ECO:0007669"/>
    <property type="project" value="InterPro"/>
</dbReference>
<keyword evidence="2" id="KW-1185">Reference proteome</keyword>
<dbReference type="Proteomes" id="UP000243096">
    <property type="component" value="Unassembled WGS sequence"/>
</dbReference>
<gene>
    <name evidence="1" type="ORF">B0O95_1296</name>
</gene>
<comment type="caution">
    <text evidence="1">The sequence shown here is derived from an EMBL/GenBank/DDBJ whole genome shotgun (WGS) entry which is preliminary data.</text>
</comment>